<dbReference type="Proteomes" id="UP000887013">
    <property type="component" value="Unassembled WGS sequence"/>
</dbReference>
<gene>
    <name evidence="1" type="ORF">NPIL_507041</name>
</gene>
<organism evidence="1 2">
    <name type="scientific">Nephila pilipes</name>
    <name type="common">Giant wood spider</name>
    <name type="synonym">Nephila maculata</name>
    <dbReference type="NCBI Taxonomy" id="299642"/>
    <lineage>
        <taxon>Eukaryota</taxon>
        <taxon>Metazoa</taxon>
        <taxon>Ecdysozoa</taxon>
        <taxon>Arthropoda</taxon>
        <taxon>Chelicerata</taxon>
        <taxon>Arachnida</taxon>
        <taxon>Araneae</taxon>
        <taxon>Araneomorphae</taxon>
        <taxon>Entelegynae</taxon>
        <taxon>Araneoidea</taxon>
        <taxon>Nephilidae</taxon>
        <taxon>Nephila</taxon>
    </lineage>
</organism>
<dbReference type="EMBL" id="BMAW01102502">
    <property type="protein sequence ID" value="GFT04631.1"/>
    <property type="molecule type" value="Genomic_DNA"/>
</dbReference>
<reference evidence="1" key="1">
    <citation type="submission" date="2020-08" db="EMBL/GenBank/DDBJ databases">
        <title>Multicomponent nature underlies the extraordinary mechanical properties of spider dragline silk.</title>
        <authorList>
            <person name="Kono N."/>
            <person name="Nakamura H."/>
            <person name="Mori M."/>
            <person name="Yoshida Y."/>
            <person name="Ohtoshi R."/>
            <person name="Malay A.D."/>
            <person name="Moran D.A.P."/>
            <person name="Tomita M."/>
            <person name="Numata K."/>
            <person name="Arakawa K."/>
        </authorList>
    </citation>
    <scope>NUCLEOTIDE SEQUENCE</scope>
</reference>
<evidence type="ECO:0000313" key="1">
    <source>
        <dbReference type="EMBL" id="GFT04631.1"/>
    </source>
</evidence>
<accession>A0A8X6NBC8</accession>
<keyword evidence="2" id="KW-1185">Reference proteome</keyword>
<protein>
    <submittedName>
        <fullName evidence="1">Uncharacterized protein</fullName>
    </submittedName>
</protein>
<sequence length="78" mass="9184">MSKQAVQEIAGEKGSYPRRLDNKRSKKEKFVFEEYWKREKANRNENENRKFPYRAALVSSSFSKDSLSCAWPCDIDGF</sequence>
<evidence type="ECO:0000313" key="2">
    <source>
        <dbReference type="Proteomes" id="UP000887013"/>
    </source>
</evidence>
<comment type="caution">
    <text evidence="1">The sequence shown here is derived from an EMBL/GenBank/DDBJ whole genome shotgun (WGS) entry which is preliminary data.</text>
</comment>
<proteinExistence type="predicted"/>
<dbReference type="AlphaFoldDB" id="A0A8X6NBC8"/>
<name>A0A8X6NBC8_NEPPI</name>